<accession>A0A7W4YCG4</accession>
<dbReference type="EMBL" id="JACHVX010000003">
    <property type="protein sequence ID" value="MBB2923531.1"/>
    <property type="molecule type" value="Genomic_DNA"/>
</dbReference>
<name>A0A7W4YCG4_9CELL</name>
<proteinExistence type="predicted"/>
<organism evidence="1 2">
    <name type="scientific">Cellulomonas cellasea</name>
    <dbReference type="NCBI Taxonomy" id="43670"/>
    <lineage>
        <taxon>Bacteria</taxon>
        <taxon>Bacillati</taxon>
        <taxon>Actinomycetota</taxon>
        <taxon>Actinomycetes</taxon>
        <taxon>Micrococcales</taxon>
        <taxon>Cellulomonadaceae</taxon>
        <taxon>Cellulomonas</taxon>
    </lineage>
</organism>
<dbReference type="AlphaFoldDB" id="A0A7W4YCG4"/>
<protein>
    <submittedName>
        <fullName evidence="1">Uncharacterized protein</fullName>
    </submittedName>
</protein>
<evidence type="ECO:0000313" key="1">
    <source>
        <dbReference type="EMBL" id="MBB2923531.1"/>
    </source>
</evidence>
<evidence type="ECO:0000313" key="2">
    <source>
        <dbReference type="Proteomes" id="UP000518206"/>
    </source>
</evidence>
<dbReference type="Proteomes" id="UP000518206">
    <property type="component" value="Unassembled WGS sequence"/>
</dbReference>
<gene>
    <name evidence="1" type="ORF">FHR80_002456</name>
</gene>
<reference evidence="1 2" key="1">
    <citation type="submission" date="2020-08" db="EMBL/GenBank/DDBJ databases">
        <title>The Agave Microbiome: Exploring the role of microbial communities in plant adaptations to desert environments.</title>
        <authorList>
            <person name="Partida-Martinez L.P."/>
        </authorList>
    </citation>
    <scope>NUCLEOTIDE SEQUENCE [LARGE SCALE GENOMIC DNA]</scope>
    <source>
        <strain evidence="1 2">RAS26</strain>
    </source>
</reference>
<sequence>MDEITDERILLLADRLHVTVRDVGHLAGLLRIVEGLRSEGFVIVLKWDGQRDVDANDNGPYTALVTRGGLEGEFFRRDDESLEGALEDVLAALSERWAQS</sequence>
<dbReference type="RefSeq" id="WP_183296351.1">
    <property type="nucleotide sequence ID" value="NZ_JACHVX010000003.1"/>
</dbReference>
<comment type="caution">
    <text evidence="1">The sequence shown here is derived from an EMBL/GenBank/DDBJ whole genome shotgun (WGS) entry which is preliminary data.</text>
</comment>
<reference evidence="1 2" key="2">
    <citation type="submission" date="2020-08" db="EMBL/GenBank/DDBJ databases">
        <authorList>
            <person name="Partida-Martinez L."/>
            <person name="Huntemann M."/>
            <person name="Clum A."/>
            <person name="Wang J."/>
            <person name="Palaniappan K."/>
            <person name="Ritter S."/>
            <person name="Chen I.-M."/>
            <person name="Stamatis D."/>
            <person name="Reddy T."/>
            <person name="O'Malley R."/>
            <person name="Daum C."/>
            <person name="Shapiro N."/>
            <person name="Ivanova N."/>
            <person name="Kyrpides N."/>
            <person name="Woyke T."/>
        </authorList>
    </citation>
    <scope>NUCLEOTIDE SEQUENCE [LARGE SCALE GENOMIC DNA]</scope>
    <source>
        <strain evidence="1 2">RAS26</strain>
    </source>
</reference>